<organism evidence="3 4">
    <name type="scientific">Talaromyces atroroseus</name>
    <dbReference type="NCBI Taxonomy" id="1441469"/>
    <lineage>
        <taxon>Eukaryota</taxon>
        <taxon>Fungi</taxon>
        <taxon>Dikarya</taxon>
        <taxon>Ascomycota</taxon>
        <taxon>Pezizomycotina</taxon>
        <taxon>Eurotiomycetes</taxon>
        <taxon>Eurotiomycetidae</taxon>
        <taxon>Eurotiales</taxon>
        <taxon>Trichocomaceae</taxon>
        <taxon>Talaromyces</taxon>
        <taxon>Talaromyces sect. Trachyspermi</taxon>
    </lineage>
</organism>
<evidence type="ECO:0000313" key="4">
    <source>
        <dbReference type="Proteomes" id="UP000214365"/>
    </source>
</evidence>
<reference evidence="3 4" key="1">
    <citation type="submission" date="2015-06" db="EMBL/GenBank/DDBJ databases">
        <title>Talaromyces atroroseus IBT 11181 draft genome.</title>
        <authorList>
            <person name="Rasmussen K.B."/>
            <person name="Rasmussen S."/>
            <person name="Petersen B."/>
            <person name="Sicheritz-Ponten T."/>
            <person name="Mortensen U.H."/>
            <person name="Thrane U."/>
        </authorList>
    </citation>
    <scope>NUCLEOTIDE SEQUENCE [LARGE SCALE GENOMIC DNA]</scope>
    <source>
        <strain evidence="3 4">IBT 11181</strain>
    </source>
</reference>
<dbReference type="RefSeq" id="XP_020124420.1">
    <property type="nucleotide sequence ID" value="XM_020260091.1"/>
</dbReference>
<dbReference type="PROSITE" id="PS50053">
    <property type="entry name" value="UBIQUITIN_2"/>
    <property type="match status" value="1"/>
</dbReference>
<dbReference type="AlphaFoldDB" id="A0A225B882"/>
<proteinExistence type="predicted"/>
<dbReference type="EMBL" id="LFMY01000001">
    <property type="protein sequence ID" value="OKL64299.1"/>
    <property type="molecule type" value="Genomic_DNA"/>
</dbReference>
<dbReference type="InterPro" id="IPR029071">
    <property type="entry name" value="Ubiquitin-like_domsf"/>
</dbReference>
<feature type="compositionally biased region" description="Polar residues" evidence="1">
    <location>
        <begin position="83"/>
        <end position="99"/>
    </location>
</feature>
<dbReference type="InterPro" id="IPR000626">
    <property type="entry name" value="Ubiquitin-like_dom"/>
</dbReference>
<feature type="region of interest" description="Disordered" evidence="1">
    <location>
        <begin position="168"/>
        <end position="190"/>
    </location>
</feature>
<dbReference type="Pfam" id="PF11976">
    <property type="entry name" value="Rad60-SLD"/>
    <property type="match status" value="1"/>
</dbReference>
<dbReference type="Gene3D" id="3.10.20.90">
    <property type="entry name" value="Phosphatidylinositol 3-kinase Catalytic Subunit, Chain A, domain 1"/>
    <property type="match status" value="1"/>
</dbReference>
<dbReference type="OrthoDB" id="3365399at2759"/>
<feature type="compositionally biased region" description="Acidic residues" evidence="1">
    <location>
        <begin position="317"/>
        <end position="326"/>
    </location>
</feature>
<sequence>MRSFFKKPAWATTDNEPSAPEFYRRSEQTYNDILKAHRQQRHEQAAKSALKVSAEPRIPTDAPSKRRRLSEPDDDESREEASKTNNEPESPSSPTGRLQETSRVDVAEVHTGVNSPEEGFPAIDGQERKNLPEIKAVDAVRLHRESFSSPILPTNSSNRHVINNKKESLSAKENAHRPPNLTVARDGDTRGDYSVEKNAVKQEEDPAIEILVTSAIENTRPLVVYRRMSQRFRDVRLAWCERQGFDNRMTSSVYLTWNKRRLFDVTTCRSLDYSALASLSNSLDPEDDGPLRVHVEAVTDELLRSQAEQLTRNRAPDEDEYDEPEEEKQHPFHIILKSQDRGDMRVKVLPQTSVSQVITNYKNKRKIPPDSTVSLSFDGDLLDPASQLKDHDMADLDLVDVFVR</sequence>
<dbReference type="Proteomes" id="UP000214365">
    <property type="component" value="Unassembled WGS sequence"/>
</dbReference>
<protein>
    <recommendedName>
        <fullName evidence="2">Ubiquitin-like domain-containing protein</fullName>
    </recommendedName>
</protein>
<evidence type="ECO:0000313" key="3">
    <source>
        <dbReference type="EMBL" id="OKL64299.1"/>
    </source>
</evidence>
<name>A0A225B882_TALAT</name>
<dbReference type="SUPFAM" id="SSF54236">
    <property type="entry name" value="Ubiquitin-like"/>
    <property type="match status" value="1"/>
</dbReference>
<evidence type="ECO:0000256" key="1">
    <source>
        <dbReference type="SAM" id="MobiDB-lite"/>
    </source>
</evidence>
<evidence type="ECO:0000259" key="2">
    <source>
        <dbReference type="PROSITE" id="PS50053"/>
    </source>
</evidence>
<dbReference type="InterPro" id="IPR022617">
    <property type="entry name" value="Rad60/SUMO-like_dom"/>
</dbReference>
<gene>
    <name evidence="3" type="ORF">UA08_00002</name>
</gene>
<keyword evidence="4" id="KW-1185">Reference proteome</keyword>
<dbReference type="GeneID" id="30999757"/>
<accession>A0A225B882</accession>
<feature type="region of interest" description="Disordered" evidence="1">
    <location>
        <begin position="1"/>
        <end position="103"/>
    </location>
</feature>
<comment type="caution">
    <text evidence="3">The sequence shown here is derived from an EMBL/GenBank/DDBJ whole genome shotgun (WGS) entry which is preliminary data.</text>
</comment>
<feature type="region of interest" description="Disordered" evidence="1">
    <location>
        <begin position="305"/>
        <end position="331"/>
    </location>
</feature>
<feature type="domain" description="Ubiquitin-like" evidence="2">
    <location>
        <begin position="332"/>
        <end position="404"/>
    </location>
</feature>
<dbReference type="CDD" id="cd17080">
    <property type="entry name" value="Ubl_SLD2_Esc2_like"/>
    <property type="match status" value="1"/>
</dbReference>